<name>A9V2C4_MONBE</name>
<dbReference type="GO" id="GO:0032259">
    <property type="term" value="P:methylation"/>
    <property type="evidence" value="ECO:0007669"/>
    <property type="project" value="InterPro"/>
</dbReference>
<reference evidence="2 3" key="1">
    <citation type="journal article" date="2008" name="Nature">
        <title>The genome of the choanoflagellate Monosiga brevicollis and the origin of metazoans.</title>
        <authorList>
            <consortium name="JGI Sequencing"/>
            <person name="King N."/>
            <person name="Westbrook M.J."/>
            <person name="Young S.L."/>
            <person name="Kuo A."/>
            <person name="Abedin M."/>
            <person name="Chapman J."/>
            <person name="Fairclough S."/>
            <person name="Hellsten U."/>
            <person name="Isogai Y."/>
            <person name="Letunic I."/>
            <person name="Marr M."/>
            <person name="Pincus D."/>
            <person name="Putnam N."/>
            <person name="Rokas A."/>
            <person name="Wright K.J."/>
            <person name="Zuzow R."/>
            <person name="Dirks W."/>
            <person name="Good M."/>
            <person name="Goodstein D."/>
            <person name="Lemons D."/>
            <person name="Li W."/>
            <person name="Lyons J.B."/>
            <person name="Morris A."/>
            <person name="Nichols S."/>
            <person name="Richter D.J."/>
            <person name="Salamov A."/>
            <person name="Bork P."/>
            <person name="Lim W.A."/>
            <person name="Manning G."/>
            <person name="Miller W.T."/>
            <person name="McGinnis W."/>
            <person name="Shapiro H."/>
            <person name="Tjian R."/>
            <person name="Grigoriev I.V."/>
            <person name="Rokhsar D."/>
        </authorList>
    </citation>
    <scope>NUCLEOTIDE SEQUENCE [LARGE SCALE GENOMIC DNA]</scope>
    <source>
        <strain evidence="3">MX1 / ATCC 50154</strain>
    </source>
</reference>
<feature type="compositionally biased region" description="Basic residues" evidence="1">
    <location>
        <begin position="402"/>
        <end position="428"/>
    </location>
</feature>
<dbReference type="GO" id="GO:0003676">
    <property type="term" value="F:nucleic acid binding"/>
    <property type="evidence" value="ECO:0007669"/>
    <property type="project" value="InterPro"/>
</dbReference>
<evidence type="ECO:0000313" key="3">
    <source>
        <dbReference type="Proteomes" id="UP000001357"/>
    </source>
</evidence>
<organism evidence="2 3">
    <name type="scientific">Monosiga brevicollis</name>
    <name type="common">Choanoflagellate</name>
    <dbReference type="NCBI Taxonomy" id="81824"/>
    <lineage>
        <taxon>Eukaryota</taxon>
        <taxon>Choanoflagellata</taxon>
        <taxon>Craspedida</taxon>
        <taxon>Salpingoecidae</taxon>
        <taxon>Monosiga</taxon>
    </lineage>
</organism>
<feature type="compositionally biased region" description="Low complexity" evidence="1">
    <location>
        <begin position="74"/>
        <end position="84"/>
    </location>
</feature>
<evidence type="ECO:0000256" key="1">
    <source>
        <dbReference type="SAM" id="MobiDB-lite"/>
    </source>
</evidence>
<proteinExistence type="predicted"/>
<protein>
    <submittedName>
        <fullName evidence="2">Uncharacterized protein</fullName>
    </submittedName>
</protein>
<gene>
    <name evidence="2" type="ORF">MONBRDRAFT_26429</name>
</gene>
<dbReference type="KEGG" id="mbr:MONBRDRAFT_26429"/>
<sequence length="428" mass="47939">MAPRERCACGRADVLLCHDPTDKAIYCAECWQAWLDTQSRPDLPPELSVAEDGEDRAKPSSSGIKSDDDDDDGSGSSDSGSDDGVSNLNDEPELEGRFIEDTLYLIDRSTHRVYHSERDEQGRLRPAGILEGDRLILPQAEAASSSFPWEADANDHCETPYLAYAHIAPLLRWLAKSLGKTSQELVIYDPYFCAGSMRAHLARLGFETVINECRDFYADVASGNVPDYDVLVTNPPFSTTGQDHVALLCQFLQKTPKPFCVVQPNYVYTKAPWAALTQTTGRAAPFPFYLTPRQPRQYVYETPPAFRPLNAKQRKTSPFVTLWYCRLPAHMQGAAFRWMVTPGCKLPLRLSIVSTALPDNFKDSSDRSRRKNRKDRPNHRHNPGSGKRSGDNRGGAPQTSAPKKKHRDAHHKQSRAPARRPDKAKRSK</sequence>
<feature type="compositionally biased region" description="Basic residues" evidence="1">
    <location>
        <begin position="368"/>
        <end position="382"/>
    </location>
</feature>
<dbReference type="InterPro" id="IPR002052">
    <property type="entry name" value="DNA_methylase_N6_adenine_CS"/>
</dbReference>
<dbReference type="PANTHER" id="PTHR39444">
    <property type="entry name" value="SITE-SPECIFIC DNA-METHYLTRANSFERASE (ADENINE-SPECIFIC)"/>
    <property type="match status" value="1"/>
</dbReference>
<feature type="region of interest" description="Disordered" evidence="1">
    <location>
        <begin position="40"/>
        <end position="92"/>
    </location>
</feature>
<keyword evidence="3" id="KW-1185">Reference proteome</keyword>
<dbReference type="PANTHER" id="PTHR39444:SF3">
    <property type="entry name" value="SITE-SPECIFIC DNA-METHYLTRANSFERASE (ADENINE-SPECIFIC)"/>
    <property type="match status" value="1"/>
</dbReference>
<dbReference type="AlphaFoldDB" id="A9V2C4"/>
<accession>A9V2C4</accession>
<feature type="region of interest" description="Disordered" evidence="1">
    <location>
        <begin position="358"/>
        <end position="428"/>
    </location>
</feature>
<evidence type="ECO:0000313" key="2">
    <source>
        <dbReference type="EMBL" id="EDQ88351.1"/>
    </source>
</evidence>
<dbReference type="eggNOG" id="ENOG502S2G6">
    <property type="taxonomic scope" value="Eukaryota"/>
</dbReference>
<dbReference type="InParanoid" id="A9V2C4"/>
<dbReference type="GO" id="GO:0008168">
    <property type="term" value="F:methyltransferase activity"/>
    <property type="evidence" value="ECO:0007669"/>
    <property type="project" value="InterPro"/>
</dbReference>
<dbReference type="Proteomes" id="UP000001357">
    <property type="component" value="Unassembled WGS sequence"/>
</dbReference>
<dbReference type="GeneID" id="5892121"/>
<dbReference type="RefSeq" id="XP_001746944.1">
    <property type="nucleotide sequence ID" value="XM_001746892.1"/>
</dbReference>
<dbReference type="OMA" id="MAPRERC"/>
<dbReference type="PROSITE" id="PS00092">
    <property type="entry name" value="N6_MTASE"/>
    <property type="match status" value="1"/>
</dbReference>
<dbReference type="EMBL" id="CH991555">
    <property type="protein sequence ID" value="EDQ88351.1"/>
    <property type="molecule type" value="Genomic_DNA"/>
</dbReference>